<keyword evidence="5" id="KW-1185">Reference proteome</keyword>
<dbReference type="Gene3D" id="3.90.1200.10">
    <property type="match status" value="1"/>
</dbReference>
<evidence type="ECO:0000313" key="4">
    <source>
        <dbReference type="EMBL" id="KAF2093465.1"/>
    </source>
</evidence>
<proteinExistence type="predicted"/>
<dbReference type="PANTHER" id="PTHR21310:SF56">
    <property type="entry name" value="AMINOGLYCOSIDE PHOSPHOTRANSFERASE DOMAIN-CONTAINING PROTEIN"/>
    <property type="match status" value="1"/>
</dbReference>
<evidence type="ECO:0000256" key="2">
    <source>
        <dbReference type="SAM" id="MobiDB-lite"/>
    </source>
</evidence>
<evidence type="ECO:0000313" key="5">
    <source>
        <dbReference type="Proteomes" id="UP000799772"/>
    </source>
</evidence>
<gene>
    <name evidence="4" type="ORF">NA57DRAFT_81392</name>
</gene>
<feature type="compositionally biased region" description="Polar residues" evidence="2">
    <location>
        <begin position="1"/>
        <end position="22"/>
    </location>
</feature>
<dbReference type="EMBL" id="ML978138">
    <property type="protein sequence ID" value="KAF2093465.1"/>
    <property type="molecule type" value="Genomic_DNA"/>
</dbReference>
<organism evidence="4 5">
    <name type="scientific">Rhizodiscina lignyota</name>
    <dbReference type="NCBI Taxonomy" id="1504668"/>
    <lineage>
        <taxon>Eukaryota</taxon>
        <taxon>Fungi</taxon>
        <taxon>Dikarya</taxon>
        <taxon>Ascomycota</taxon>
        <taxon>Pezizomycotina</taxon>
        <taxon>Dothideomycetes</taxon>
        <taxon>Pleosporomycetidae</taxon>
        <taxon>Aulographales</taxon>
        <taxon>Rhizodiscinaceae</taxon>
        <taxon>Rhizodiscina</taxon>
    </lineage>
</organism>
<name>A0A9P4I677_9PEZI</name>
<dbReference type="PANTHER" id="PTHR21310">
    <property type="entry name" value="AMINOGLYCOSIDE PHOSPHOTRANSFERASE-RELATED-RELATED"/>
    <property type="match status" value="1"/>
</dbReference>
<dbReference type="Pfam" id="PF01636">
    <property type="entry name" value="APH"/>
    <property type="match status" value="1"/>
</dbReference>
<dbReference type="SUPFAM" id="SSF56112">
    <property type="entry name" value="Protein kinase-like (PK-like)"/>
    <property type="match status" value="1"/>
</dbReference>
<dbReference type="Proteomes" id="UP000799772">
    <property type="component" value="Unassembled WGS sequence"/>
</dbReference>
<feature type="compositionally biased region" description="Basic and acidic residues" evidence="2">
    <location>
        <begin position="23"/>
        <end position="45"/>
    </location>
</feature>
<dbReference type="AlphaFoldDB" id="A0A9P4I677"/>
<evidence type="ECO:0000259" key="3">
    <source>
        <dbReference type="Pfam" id="PF01636"/>
    </source>
</evidence>
<evidence type="ECO:0000256" key="1">
    <source>
        <dbReference type="SAM" id="Coils"/>
    </source>
</evidence>
<feature type="region of interest" description="Disordered" evidence="2">
    <location>
        <begin position="1"/>
        <end position="76"/>
    </location>
</feature>
<sequence length="530" mass="59634">MAETNGANGSQTTSLAQPNHDSPPNHDEQPNSHEQQNDHGSMKDLEDMDKDELNADIARSMEPLKGPGVEIDTHAYDDADERNLNAEIVRLQARLKELDGESTATEIELVSQPDLSNEEQLEQPNHAQQRNRDDADSDQESTSTVVYGQEPYATYEGKVLKLCHTLWPDIPADHVKAERLKGGGYNRIIGISQQSTSTGETEDLIFRIARFDYFDMETDIATIGLVMRSTSIPVPDIISHDPSVDNILGAPYSIQRRLPGRNLDDAWPTLSHKQRILVTEQVCQILTELQSKPYPCSGKLDPASVMGNNSALISFMKLHAGESDGPREILPSEPDQKYSEFLTMQFKRWKNTDILLCPTNPADYFDELTAVVEEMESSGLFDDAGYYLCHLDFQPRNILVSTADGDQAAITGVLDWDLAVFAPNFMGCMPPEWIWRWEHLEDHNENDDSGSHLVSSDPEAQELKHIFENGVSTKYLAFAFRDEYRLARKVCRIAMEGMRSDDTWKGYDEILKLWPQLSDQLGVPCNESGR</sequence>
<accession>A0A9P4I677</accession>
<feature type="region of interest" description="Disordered" evidence="2">
    <location>
        <begin position="110"/>
        <end position="147"/>
    </location>
</feature>
<feature type="coiled-coil region" evidence="1">
    <location>
        <begin position="81"/>
        <end position="108"/>
    </location>
</feature>
<dbReference type="OrthoDB" id="10003767at2759"/>
<keyword evidence="1" id="KW-0175">Coiled coil</keyword>
<dbReference type="InterPro" id="IPR011009">
    <property type="entry name" value="Kinase-like_dom_sf"/>
</dbReference>
<feature type="domain" description="Aminoglycoside phosphotransferase" evidence="3">
    <location>
        <begin position="199"/>
        <end position="423"/>
    </location>
</feature>
<dbReference type="InterPro" id="IPR051678">
    <property type="entry name" value="AGP_Transferase"/>
</dbReference>
<reference evidence="4" key="1">
    <citation type="journal article" date="2020" name="Stud. Mycol.">
        <title>101 Dothideomycetes genomes: a test case for predicting lifestyles and emergence of pathogens.</title>
        <authorList>
            <person name="Haridas S."/>
            <person name="Albert R."/>
            <person name="Binder M."/>
            <person name="Bloem J."/>
            <person name="Labutti K."/>
            <person name="Salamov A."/>
            <person name="Andreopoulos B."/>
            <person name="Baker S."/>
            <person name="Barry K."/>
            <person name="Bills G."/>
            <person name="Bluhm B."/>
            <person name="Cannon C."/>
            <person name="Castanera R."/>
            <person name="Culley D."/>
            <person name="Daum C."/>
            <person name="Ezra D."/>
            <person name="Gonzalez J."/>
            <person name="Henrissat B."/>
            <person name="Kuo A."/>
            <person name="Liang C."/>
            <person name="Lipzen A."/>
            <person name="Lutzoni F."/>
            <person name="Magnuson J."/>
            <person name="Mondo S."/>
            <person name="Nolan M."/>
            <person name="Ohm R."/>
            <person name="Pangilinan J."/>
            <person name="Park H.-J."/>
            <person name="Ramirez L."/>
            <person name="Alfaro M."/>
            <person name="Sun H."/>
            <person name="Tritt A."/>
            <person name="Yoshinaga Y."/>
            <person name="Zwiers L.-H."/>
            <person name="Turgeon B."/>
            <person name="Goodwin S."/>
            <person name="Spatafora J."/>
            <person name="Crous P."/>
            <person name="Grigoriev I."/>
        </authorList>
    </citation>
    <scope>NUCLEOTIDE SEQUENCE</scope>
    <source>
        <strain evidence="4">CBS 133067</strain>
    </source>
</reference>
<protein>
    <recommendedName>
        <fullName evidence="3">Aminoglycoside phosphotransferase domain-containing protein</fullName>
    </recommendedName>
</protein>
<comment type="caution">
    <text evidence="4">The sequence shown here is derived from an EMBL/GenBank/DDBJ whole genome shotgun (WGS) entry which is preliminary data.</text>
</comment>
<dbReference type="InterPro" id="IPR002575">
    <property type="entry name" value="Aminoglycoside_PTrfase"/>
</dbReference>